<feature type="region of interest" description="Disordered" evidence="2">
    <location>
        <begin position="902"/>
        <end position="987"/>
    </location>
</feature>
<feature type="region of interest" description="Disordered" evidence="2">
    <location>
        <begin position="432"/>
        <end position="459"/>
    </location>
</feature>
<feature type="region of interest" description="Disordered" evidence="2">
    <location>
        <begin position="475"/>
        <end position="512"/>
    </location>
</feature>
<feature type="region of interest" description="Disordered" evidence="2">
    <location>
        <begin position="42"/>
        <end position="200"/>
    </location>
</feature>
<feature type="compositionally biased region" description="Basic residues" evidence="2">
    <location>
        <begin position="615"/>
        <end position="625"/>
    </location>
</feature>
<dbReference type="Proteomes" id="UP000639403">
    <property type="component" value="Unassembled WGS sequence"/>
</dbReference>
<feature type="region of interest" description="Disordered" evidence="2">
    <location>
        <begin position="788"/>
        <end position="807"/>
    </location>
</feature>
<feature type="compositionally biased region" description="Basic and acidic residues" evidence="2">
    <location>
        <begin position="432"/>
        <end position="441"/>
    </location>
</feature>
<feature type="compositionally biased region" description="Basic residues" evidence="2">
    <location>
        <begin position="442"/>
        <end position="456"/>
    </location>
</feature>
<organism evidence="3 4">
    <name type="scientific">Rhodonia placenta</name>
    <dbReference type="NCBI Taxonomy" id="104341"/>
    <lineage>
        <taxon>Eukaryota</taxon>
        <taxon>Fungi</taxon>
        <taxon>Dikarya</taxon>
        <taxon>Basidiomycota</taxon>
        <taxon>Agaricomycotina</taxon>
        <taxon>Agaricomycetes</taxon>
        <taxon>Polyporales</taxon>
        <taxon>Adustoporiaceae</taxon>
        <taxon>Rhodonia</taxon>
    </lineage>
</organism>
<feature type="compositionally biased region" description="Low complexity" evidence="2">
    <location>
        <begin position="175"/>
        <end position="199"/>
    </location>
</feature>
<evidence type="ECO:0000313" key="3">
    <source>
        <dbReference type="EMBL" id="KAF9820423.1"/>
    </source>
</evidence>
<feature type="compositionally biased region" description="Basic and acidic residues" evidence="2">
    <location>
        <begin position="638"/>
        <end position="648"/>
    </location>
</feature>
<sequence length="1020" mass="111389">MATALQLPAQDADPVTFTSPRAHMTDSPARLSVTDLDLRDTRYPTLNSSRSSWINYPVNGSPRSWVSEKLVEDPAEDPQPAQGAPSGLAMKQPLQAQPSNADGTFPPYAPGGSPPRLVDRFSRDESLQRRPSKGSERSRPRADTSPTQDMGQRTSTYRQSQDQFGSLAPPTSRHPSLPAPGISAGPSASPSSPMVALAPGPSYTPSAMQVHISPKPRASAQYPTYINPPPGRNPINPAFAPAQMPKEEVCVECAMRDQDMADVDVTSPGVWERESDVLYEELVHREQEEEATGIRYPDSASRPPAGGQPLSEENMRLWISMNPKEPSSRQQTLDQYVRSQRTLLEAEALAHARAMQEAKQLEDRMRNTYSQLRRSAYELGTTMQVTENDGVRVKPPRTTSMPAAAVLAVNTAKNGHEVTLLENGMIVEHVDMRKEEKEERDRRRREERRGRARKSSRGSVVDVASVYSMPIPGQKLHTDSGYFSGGVRGSESRVSQSFSPRPSSVLATGADRPHMLPRAYSQASFSDMQSIGSSVSPRRSRFFGFKNLTAGWRSQESFAPSGSMMDMHVALQHEQQYLQEHPPEMASNTSTLRVGDAYAKEEAPSRTETPTTQPAKKKNGFKKIWKIVTGSKNGSGQKGRDAARSVDKAEDDTPLAPPPPLSYLVDRERGPSSRRHVSTPSLPSSVSPNAMSLHAPSPPTAPSSLAPSPTSSRQPINDRDNVSEHRKNSSTLDVDQDHQGPSGECNSPECEARGRTTQSSSKTLSSYMGPQTPATSYSLRPQSIAIRRDKSLPPLPGESSVEFPDNLLPDMRPQTMFTYNHIPMSFSGDLSPNRLLPPNAPFRTADQRRQSFGGMASAPHPAARSLPAKGLLGLVTPGPGPAAPFQAEERYGEFGASRLSLSQWDSARGSQRSRDGTAKPKQRRSKFGLASLFSKKSHGGDSKESGYPEPEYSVSGFRSSGSEQDAAPTGNSYEPGSAHSSHVQRASIASRKNIAELVEQDREFVAYRYPSTDQRFDLGS</sequence>
<feature type="region of interest" description="Disordered" evidence="2">
    <location>
        <begin position="285"/>
        <end position="311"/>
    </location>
</feature>
<feature type="compositionally biased region" description="Basic and acidic residues" evidence="2">
    <location>
        <begin position="117"/>
        <end position="142"/>
    </location>
</feature>
<keyword evidence="1" id="KW-0175">Coiled coil</keyword>
<feature type="compositionally biased region" description="Polar residues" evidence="2">
    <location>
        <begin position="956"/>
        <end position="984"/>
    </location>
</feature>
<feature type="compositionally biased region" description="Polar residues" evidence="2">
    <location>
        <begin position="755"/>
        <end position="781"/>
    </location>
</feature>
<evidence type="ECO:0000256" key="2">
    <source>
        <dbReference type="SAM" id="MobiDB-lite"/>
    </source>
</evidence>
<gene>
    <name evidence="3" type="ORF">IEO21_01432</name>
</gene>
<evidence type="ECO:0000313" key="4">
    <source>
        <dbReference type="Proteomes" id="UP000639403"/>
    </source>
</evidence>
<feature type="compositionally biased region" description="Low complexity" evidence="2">
    <location>
        <begin position="678"/>
        <end position="688"/>
    </location>
</feature>
<feature type="compositionally biased region" description="Basic and acidic residues" evidence="2">
    <location>
        <begin position="716"/>
        <end position="727"/>
    </location>
</feature>
<feature type="compositionally biased region" description="Low complexity" evidence="2">
    <location>
        <begin position="702"/>
        <end position="712"/>
    </location>
</feature>
<feature type="compositionally biased region" description="Polar residues" evidence="2">
    <location>
        <begin position="44"/>
        <end position="54"/>
    </location>
</feature>
<name>A0A8H7P9N4_9APHY</name>
<dbReference type="EMBL" id="JADOXO010000010">
    <property type="protein sequence ID" value="KAF9820423.1"/>
    <property type="molecule type" value="Genomic_DNA"/>
</dbReference>
<feature type="compositionally biased region" description="Polar residues" evidence="2">
    <location>
        <begin position="144"/>
        <end position="164"/>
    </location>
</feature>
<feature type="region of interest" description="Disordered" evidence="2">
    <location>
        <begin position="599"/>
        <end position="783"/>
    </location>
</feature>
<accession>A0A8H7P9N4</accession>
<dbReference type="AlphaFoldDB" id="A0A8H7P9N4"/>
<comment type="caution">
    <text evidence="3">The sequence shown here is derived from an EMBL/GenBank/DDBJ whole genome shotgun (WGS) entry which is preliminary data.</text>
</comment>
<reference evidence="3" key="2">
    <citation type="journal article" name="Front. Microbiol.">
        <title>Degradative Capacity of Two Strains of Rhodonia placenta: From Phenotype to Genotype.</title>
        <authorList>
            <person name="Kolle M."/>
            <person name="Horta M.A.C."/>
            <person name="Nowrousian M."/>
            <person name="Ohm R.A."/>
            <person name="Benz J.P."/>
            <person name="Pilgard A."/>
        </authorList>
    </citation>
    <scope>NUCLEOTIDE SEQUENCE</scope>
    <source>
        <strain evidence="3">FPRL280</strain>
    </source>
</reference>
<evidence type="ECO:0000256" key="1">
    <source>
        <dbReference type="SAM" id="Coils"/>
    </source>
</evidence>
<protein>
    <recommendedName>
        <fullName evidence="5">Proteophosphoglycan ppg4</fullName>
    </recommendedName>
</protein>
<feature type="coiled-coil region" evidence="1">
    <location>
        <begin position="344"/>
        <end position="375"/>
    </location>
</feature>
<feature type="region of interest" description="Disordered" evidence="2">
    <location>
        <begin position="1"/>
        <end position="30"/>
    </location>
</feature>
<reference evidence="3" key="1">
    <citation type="submission" date="2020-11" db="EMBL/GenBank/DDBJ databases">
        <authorList>
            <person name="Koelle M."/>
            <person name="Horta M.A.C."/>
            <person name="Nowrousian M."/>
            <person name="Ohm R.A."/>
            <person name="Benz P."/>
            <person name="Pilgard A."/>
        </authorList>
    </citation>
    <scope>NUCLEOTIDE SEQUENCE</scope>
    <source>
        <strain evidence="3">FPRL280</strain>
    </source>
</reference>
<evidence type="ECO:0008006" key="5">
    <source>
        <dbReference type="Google" id="ProtNLM"/>
    </source>
</evidence>
<proteinExistence type="predicted"/>